<dbReference type="InterPro" id="IPR000620">
    <property type="entry name" value="EamA_dom"/>
</dbReference>
<gene>
    <name evidence="9" type="ORF">C4N26_01975</name>
</gene>
<evidence type="ECO:0000313" key="9">
    <source>
        <dbReference type="EMBL" id="RAW55783.1"/>
    </source>
</evidence>
<name>A0A329U3I9_9FIRM</name>
<evidence type="ECO:0000256" key="4">
    <source>
        <dbReference type="ARBA" id="ARBA00022692"/>
    </source>
</evidence>
<reference evidence="9 10" key="1">
    <citation type="submission" date="2018-02" db="EMBL/GenBank/DDBJ databases">
        <title>Complete genome sequencing of Faecalibacterium prausnitzii strains isolated from the human gut.</title>
        <authorList>
            <person name="Fitzgerald B.C."/>
            <person name="Shkoporov A.N."/>
            <person name="Ross P.R."/>
            <person name="Hill C."/>
        </authorList>
    </citation>
    <scope>NUCLEOTIDE SEQUENCE [LARGE SCALE GENOMIC DNA]</scope>
    <source>
        <strain evidence="9 10">APC942/32-1</strain>
    </source>
</reference>
<keyword evidence="4 7" id="KW-0812">Transmembrane</keyword>
<keyword evidence="6 7" id="KW-0472">Membrane</keyword>
<evidence type="ECO:0000256" key="7">
    <source>
        <dbReference type="SAM" id="Phobius"/>
    </source>
</evidence>
<organism evidence="9 10">
    <name type="scientific">Faecalibacterium prausnitzii</name>
    <dbReference type="NCBI Taxonomy" id="853"/>
    <lineage>
        <taxon>Bacteria</taxon>
        <taxon>Bacillati</taxon>
        <taxon>Bacillota</taxon>
        <taxon>Clostridia</taxon>
        <taxon>Eubacteriales</taxon>
        <taxon>Oscillospiraceae</taxon>
        <taxon>Faecalibacterium</taxon>
    </lineage>
</organism>
<evidence type="ECO:0000256" key="6">
    <source>
        <dbReference type="ARBA" id="ARBA00023136"/>
    </source>
</evidence>
<feature type="transmembrane region" description="Helical" evidence="7">
    <location>
        <begin position="234"/>
        <end position="256"/>
    </location>
</feature>
<comment type="similarity">
    <text evidence="2">Belongs to the EamA transporter family.</text>
</comment>
<feature type="transmembrane region" description="Helical" evidence="7">
    <location>
        <begin position="56"/>
        <end position="80"/>
    </location>
</feature>
<feature type="transmembrane region" description="Helical" evidence="7">
    <location>
        <begin position="177"/>
        <end position="195"/>
    </location>
</feature>
<dbReference type="RefSeq" id="WP_158400092.1">
    <property type="nucleotide sequence ID" value="NZ_PRLB01000001.1"/>
</dbReference>
<protein>
    <recommendedName>
        <fullName evidence="8">EamA domain-containing protein</fullName>
    </recommendedName>
</protein>
<feature type="transmembrane region" description="Helical" evidence="7">
    <location>
        <begin position="92"/>
        <end position="114"/>
    </location>
</feature>
<feature type="transmembrane region" description="Helical" evidence="7">
    <location>
        <begin position="120"/>
        <end position="142"/>
    </location>
</feature>
<dbReference type="OrthoDB" id="3190463at2"/>
<proteinExistence type="inferred from homology"/>
<dbReference type="Proteomes" id="UP000251144">
    <property type="component" value="Unassembled WGS sequence"/>
</dbReference>
<evidence type="ECO:0000256" key="3">
    <source>
        <dbReference type="ARBA" id="ARBA00022475"/>
    </source>
</evidence>
<keyword evidence="5 7" id="KW-1133">Transmembrane helix</keyword>
<comment type="caution">
    <text evidence="9">The sequence shown here is derived from an EMBL/GenBank/DDBJ whole genome shotgun (WGS) entry which is preliminary data.</text>
</comment>
<feature type="domain" description="EamA" evidence="8">
    <location>
        <begin position="22"/>
        <end position="165"/>
    </location>
</feature>
<feature type="transmembrane region" description="Helical" evidence="7">
    <location>
        <begin position="21"/>
        <end position="41"/>
    </location>
</feature>
<dbReference type="InterPro" id="IPR037185">
    <property type="entry name" value="EmrE-like"/>
</dbReference>
<evidence type="ECO:0000313" key="10">
    <source>
        <dbReference type="Proteomes" id="UP000251144"/>
    </source>
</evidence>
<evidence type="ECO:0000256" key="2">
    <source>
        <dbReference type="ARBA" id="ARBA00007362"/>
    </source>
</evidence>
<dbReference type="GO" id="GO:0005886">
    <property type="term" value="C:plasma membrane"/>
    <property type="evidence" value="ECO:0007669"/>
    <property type="project" value="UniProtKB-SubCell"/>
</dbReference>
<dbReference type="Pfam" id="PF00892">
    <property type="entry name" value="EamA"/>
    <property type="match status" value="2"/>
</dbReference>
<feature type="transmembrane region" description="Helical" evidence="7">
    <location>
        <begin position="292"/>
        <end position="310"/>
    </location>
</feature>
<evidence type="ECO:0000256" key="5">
    <source>
        <dbReference type="ARBA" id="ARBA00022989"/>
    </source>
</evidence>
<feature type="transmembrane region" description="Helical" evidence="7">
    <location>
        <begin position="154"/>
        <end position="171"/>
    </location>
</feature>
<accession>A0A329U3I9</accession>
<keyword evidence="3" id="KW-1003">Cell membrane</keyword>
<dbReference type="SUPFAM" id="SSF103481">
    <property type="entry name" value="Multidrug resistance efflux transporter EmrE"/>
    <property type="match status" value="2"/>
</dbReference>
<dbReference type="PANTHER" id="PTHR32322">
    <property type="entry name" value="INNER MEMBRANE TRANSPORTER"/>
    <property type="match status" value="1"/>
</dbReference>
<evidence type="ECO:0000259" key="8">
    <source>
        <dbReference type="Pfam" id="PF00892"/>
    </source>
</evidence>
<dbReference type="PANTHER" id="PTHR32322:SF18">
    <property type="entry name" value="S-ADENOSYLMETHIONINE_S-ADENOSYLHOMOCYSTEINE TRANSPORTER"/>
    <property type="match status" value="1"/>
</dbReference>
<dbReference type="AlphaFoldDB" id="A0A329U3I9"/>
<comment type="subcellular location">
    <subcellularLocation>
        <location evidence="1">Cell membrane</location>
        <topology evidence="1">Multi-pass membrane protein</topology>
    </subcellularLocation>
</comment>
<dbReference type="InterPro" id="IPR050638">
    <property type="entry name" value="AA-Vitamin_Transporters"/>
</dbReference>
<feature type="transmembrane region" description="Helical" evidence="7">
    <location>
        <begin position="207"/>
        <end position="228"/>
    </location>
</feature>
<evidence type="ECO:0000256" key="1">
    <source>
        <dbReference type="ARBA" id="ARBA00004651"/>
    </source>
</evidence>
<feature type="domain" description="EamA" evidence="8">
    <location>
        <begin position="177"/>
        <end position="311"/>
    </location>
</feature>
<feature type="transmembrane region" description="Helical" evidence="7">
    <location>
        <begin position="268"/>
        <end position="286"/>
    </location>
</feature>
<dbReference type="EMBL" id="PRLB01000001">
    <property type="protein sequence ID" value="RAW55783.1"/>
    <property type="molecule type" value="Genomic_DNA"/>
</dbReference>
<sequence length="320" mass="34418">MENNTTLSRAEKLDKIFGTPLFAVLLAIFCNALWGCAFPFIKMGYRLFEIDPSNTASIFCFAGVRFMLGSLLVLLGSTLLQSRMPTFPKGKVFAECCVLGLWQTTIQYAFYYIAVAMLTGAFGSILNSTQSFLGAIFAHFIYGNADRMTPAKTLGCAVGFAGVLIGTLGNHGGGSGWGIFCMLLATVIFTLSGPWNKSVTKKADSFAVCFLNLFVGGAALFVLGTALGGRLGSVTPLGILVLLYLAFICGAGYLLWALLMKNNPVSRIAIFGFVNPVVNVLLSAVLNGEPLFRWQYLAALVFVCVGIWLVNKAPAKKEEQ</sequence>